<dbReference type="Pfam" id="PF23539">
    <property type="entry name" value="DUF7134"/>
    <property type="match status" value="1"/>
</dbReference>
<feature type="domain" description="Histidine kinase" evidence="21">
    <location>
        <begin position="369"/>
        <end position="452"/>
    </location>
</feature>
<dbReference type="SMART" id="SM00387">
    <property type="entry name" value="HATPase_c"/>
    <property type="match status" value="1"/>
</dbReference>
<feature type="transmembrane region" description="Helical" evidence="20">
    <location>
        <begin position="173"/>
        <end position="192"/>
    </location>
</feature>
<keyword evidence="7" id="KW-0963">Cytoplasm</keyword>
<evidence type="ECO:0000313" key="23">
    <source>
        <dbReference type="Proteomes" id="UP000294071"/>
    </source>
</evidence>
<feature type="region of interest" description="Disordered" evidence="19">
    <location>
        <begin position="42"/>
        <end position="64"/>
    </location>
</feature>
<dbReference type="InterPro" id="IPR050482">
    <property type="entry name" value="Sensor_HK_TwoCompSys"/>
</dbReference>
<comment type="cofactor">
    <cofactor evidence="2">
        <name>[4Fe-4S] cluster</name>
        <dbReference type="ChEBI" id="CHEBI:49883"/>
    </cofactor>
</comment>
<dbReference type="SUPFAM" id="SSF55874">
    <property type="entry name" value="ATPase domain of HSP90 chaperone/DNA topoisomerase II/histidine kinase"/>
    <property type="match status" value="1"/>
</dbReference>
<keyword evidence="10" id="KW-0479">Metal-binding</keyword>
<dbReference type="Gene3D" id="3.30.565.10">
    <property type="entry name" value="Histidine kinase-like ATPase, C-terminal domain"/>
    <property type="match status" value="1"/>
</dbReference>
<evidence type="ECO:0000256" key="15">
    <source>
        <dbReference type="ARBA" id="ARBA00023012"/>
    </source>
</evidence>
<dbReference type="PANTHER" id="PTHR24421">
    <property type="entry name" value="NITRATE/NITRITE SENSOR PROTEIN NARX-RELATED"/>
    <property type="match status" value="1"/>
</dbReference>
<dbReference type="GO" id="GO:0046983">
    <property type="term" value="F:protein dimerization activity"/>
    <property type="evidence" value="ECO:0007669"/>
    <property type="project" value="InterPro"/>
</dbReference>
<comment type="subcellular location">
    <subcellularLocation>
        <location evidence="3">Cytoplasm</location>
    </subcellularLocation>
</comment>
<name>A0A4Q2RX46_9ACTN</name>
<evidence type="ECO:0000259" key="21">
    <source>
        <dbReference type="PROSITE" id="PS50109"/>
    </source>
</evidence>
<comment type="function">
    <text evidence="17">Member of the two-component regulatory system NreB/NreC involved in the control of dissimilatory nitrate/nitrite reduction in response to oxygen. NreB functions as a direct oxygen sensor histidine kinase which is autophosphorylated, in the absence of oxygen, probably at the conserved histidine residue, and transfers its phosphate group probably to a conserved aspartate residue of NreC. NreB/NreC activates the expression of the nitrate (narGHJI) and nitrite (nir) reductase operons, as well as the putative nitrate transporter gene narT.</text>
</comment>
<dbReference type="PANTHER" id="PTHR24421:SF10">
    <property type="entry name" value="NITRATE_NITRITE SENSOR PROTEIN NARQ"/>
    <property type="match status" value="1"/>
</dbReference>
<evidence type="ECO:0000256" key="2">
    <source>
        <dbReference type="ARBA" id="ARBA00001966"/>
    </source>
</evidence>
<keyword evidence="20" id="KW-0472">Membrane</keyword>
<feature type="transmembrane region" description="Helical" evidence="20">
    <location>
        <begin position="204"/>
        <end position="224"/>
    </location>
</feature>
<evidence type="ECO:0000256" key="3">
    <source>
        <dbReference type="ARBA" id="ARBA00004496"/>
    </source>
</evidence>
<dbReference type="OrthoDB" id="227596at2"/>
<gene>
    <name evidence="22" type="ORF">EUA93_05220</name>
</gene>
<dbReference type="AlphaFoldDB" id="A0A4Q2RX46"/>
<evidence type="ECO:0000256" key="1">
    <source>
        <dbReference type="ARBA" id="ARBA00000085"/>
    </source>
</evidence>
<dbReference type="Pfam" id="PF07730">
    <property type="entry name" value="HisKA_3"/>
    <property type="match status" value="1"/>
</dbReference>
<dbReference type="CDD" id="cd16917">
    <property type="entry name" value="HATPase_UhpB-NarQ-NarX-like"/>
    <property type="match status" value="1"/>
</dbReference>
<accession>A0A4Q2RX46</accession>
<keyword evidence="20" id="KW-0812">Transmembrane</keyword>
<evidence type="ECO:0000256" key="4">
    <source>
        <dbReference type="ARBA" id="ARBA00012438"/>
    </source>
</evidence>
<evidence type="ECO:0000256" key="5">
    <source>
        <dbReference type="ARBA" id="ARBA00017322"/>
    </source>
</evidence>
<feature type="transmembrane region" description="Helical" evidence="20">
    <location>
        <begin position="90"/>
        <end position="115"/>
    </location>
</feature>
<dbReference type="GO" id="GO:0005524">
    <property type="term" value="F:ATP binding"/>
    <property type="evidence" value="ECO:0007669"/>
    <property type="project" value="UniProtKB-KW"/>
</dbReference>
<dbReference type="EMBL" id="SDWT01000001">
    <property type="protein sequence ID" value="RYB93811.1"/>
    <property type="molecule type" value="Genomic_DNA"/>
</dbReference>
<evidence type="ECO:0000256" key="16">
    <source>
        <dbReference type="ARBA" id="ARBA00023014"/>
    </source>
</evidence>
<evidence type="ECO:0000256" key="18">
    <source>
        <dbReference type="ARBA" id="ARBA00030800"/>
    </source>
</evidence>
<keyword evidence="14" id="KW-0408">Iron</keyword>
<evidence type="ECO:0000256" key="11">
    <source>
        <dbReference type="ARBA" id="ARBA00022741"/>
    </source>
</evidence>
<dbReference type="GO" id="GO:0051539">
    <property type="term" value="F:4 iron, 4 sulfur cluster binding"/>
    <property type="evidence" value="ECO:0007669"/>
    <property type="project" value="UniProtKB-KW"/>
</dbReference>
<dbReference type="GO" id="GO:0046872">
    <property type="term" value="F:metal ion binding"/>
    <property type="evidence" value="ECO:0007669"/>
    <property type="project" value="UniProtKB-KW"/>
</dbReference>
<evidence type="ECO:0000256" key="13">
    <source>
        <dbReference type="ARBA" id="ARBA00022840"/>
    </source>
</evidence>
<keyword evidence="9" id="KW-0808">Transferase</keyword>
<dbReference type="GO" id="GO:0005737">
    <property type="term" value="C:cytoplasm"/>
    <property type="evidence" value="ECO:0007669"/>
    <property type="project" value="UniProtKB-SubCell"/>
</dbReference>
<comment type="caution">
    <text evidence="22">The sequence shown here is derived from an EMBL/GenBank/DDBJ whole genome shotgun (WGS) entry which is preliminary data.</text>
</comment>
<organism evidence="22 23">
    <name type="scientific">Nocardioides oleivorans</name>
    <dbReference type="NCBI Taxonomy" id="273676"/>
    <lineage>
        <taxon>Bacteria</taxon>
        <taxon>Bacillati</taxon>
        <taxon>Actinomycetota</taxon>
        <taxon>Actinomycetes</taxon>
        <taxon>Propionibacteriales</taxon>
        <taxon>Nocardioidaceae</taxon>
        <taxon>Nocardioides</taxon>
    </lineage>
</organism>
<keyword evidence="16" id="KW-0411">Iron-sulfur</keyword>
<proteinExistence type="predicted"/>
<evidence type="ECO:0000256" key="14">
    <source>
        <dbReference type="ARBA" id="ARBA00023004"/>
    </source>
</evidence>
<evidence type="ECO:0000256" key="19">
    <source>
        <dbReference type="SAM" id="MobiDB-lite"/>
    </source>
</evidence>
<dbReference type="InterPro" id="IPR003594">
    <property type="entry name" value="HATPase_dom"/>
</dbReference>
<evidence type="ECO:0000256" key="7">
    <source>
        <dbReference type="ARBA" id="ARBA00022490"/>
    </source>
</evidence>
<evidence type="ECO:0000256" key="8">
    <source>
        <dbReference type="ARBA" id="ARBA00022553"/>
    </source>
</evidence>
<comment type="catalytic activity">
    <reaction evidence="1">
        <text>ATP + protein L-histidine = ADP + protein N-phospho-L-histidine.</text>
        <dbReference type="EC" id="2.7.13.3"/>
    </reaction>
</comment>
<protein>
    <recommendedName>
        <fullName evidence="5">Oxygen sensor histidine kinase NreB</fullName>
        <ecNumber evidence="4">2.7.13.3</ecNumber>
    </recommendedName>
    <alternativeName>
        <fullName evidence="18">Nitrogen regulation protein B</fullName>
    </alternativeName>
</protein>
<keyword evidence="8" id="KW-0597">Phosphoprotein</keyword>
<dbReference type="PRINTS" id="PR00344">
    <property type="entry name" value="BCTRLSENSOR"/>
</dbReference>
<evidence type="ECO:0000256" key="9">
    <source>
        <dbReference type="ARBA" id="ARBA00022679"/>
    </source>
</evidence>
<evidence type="ECO:0000256" key="17">
    <source>
        <dbReference type="ARBA" id="ARBA00024827"/>
    </source>
</evidence>
<dbReference type="EC" id="2.7.13.3" evidence="4"/>
<dbReference type="Proteomes" id="UP000294071">
    <property type="component" value="Unassembled WGS sequence"/>
</dbReference>
<evidence type="ECO:0000256" key="20">
    <source>
        <dbReference type="SAM" id="Phobius"/>
    </source>
</evidence>
<keyword evidence="12 22" id="KW-0418">Kinase</keyword>
<dbReference type="PROSITE" id="PS50109">
    <property type="entry name" value="HIS_KIN"/>
    <property type="match status" value="1"/>
</dbReference>
<keyword evidence="15" id="KW-0902">Two-component regulatory system</keyword>
<keyword evidence="20" id="KW-1133">Transmembrane helix</keyword>
<sequence>MATSSQPSWPKLLSISASLWSGIGATWYSHWVMDRTLLGPDVAPPTSSRGPTRGTRAPSSLRPMPAVGPSAIDQHPWRLGVHGRQWLDRLLVGGLLVLGLGHVLSGQAASAWFTLLEVVPLAWRRTHPWPAFVAVATSSALQAVVVGEPTVGQLAFPIAVYSVARWSSRSRGVAALLVGYAGALVAAVRWLIGFGSSLSPAALIPYTVTIGAIVTAAWALGFAAQERERYVASLLARAEQAERMAEREVELAARDERSRIAREMHDVVAHGLSVIVIQADGARYAAAKDPSVAVGTLETISTTGRSALAEMRRLLGLLRDGDTGVVPQPALEDVRHLVDEARAAGMRVEADLPDTLPEVPDGVGLAAYRIVQEALTNVRKHAGPSASVHLRLGVGREVDVEVRDDGRGAAADSDGHGLGLVGMRERAAAHGGSVTAGPSTGGGYVVRARLPL</sequence>
<dbReference type="InterPro" id="IPR036890">
    <property type="entry name" value="HATPase_C_sf"/>
</dbReference>
<dbReference type="GO" id="GO:0016020">
    <property type="term" value="C:membrane"/>
    <property type="evidence" value="ECO:0007669"/>
    <property type="project" value="InterPro"/>
</dbReference>
<feature type="transmembrane region" description="Helical" evidence="20">
    <location>
        <begin position="12"/>
        <end position="31"/>
    </location>
</feature>
<evidence type="ECO:0000256" key="6">
    <source>
        <dbReference type="ARBA" id="ARBA00022485"/>
    </source>
</evidence>
<dbReference type="GO" id="GO:0000155">
    <property type="term" value="F:phosphorelay sensor kinase activity"/>
    <property type="evidence" value="ECO:0007669"/>
    <property type="project" value="InterPro"/>
</dbReference>
<keyword evidence="13" id="KW-0067">ATP-binding</keyword>
<evidence type="ECO:0000256" key="10">
    <source>
        <dbReference type="ARBA" id="ARBA00022723"/>
    </source>
</evidence>
<dbReference type="InterPro" id="IPR005467">
    <property type="entry name" value="His_kinase_dom"/>
</dbReference>
<evidence type="ECO:0000313" key="22">
    <source>
        <dbReference type="EMBL" id="RYB93811.1"/>
    </source>
</evidence>
<dbReference type="InterPro" id="IPR055558">
    <property type="entry name" value="DUF7134"/>
</dbReference>
<evidence type="ECO:0000256" key="12">
    <source>
        <dbReference type="ARBA" id="ARBA00022777"/>
    </source>
</evidence>
<dbReference type="InterPro" id="IPR004358">
    <property type="entry name" value="Sig_transdc_His_kin-like_C"/>
</dbReference>
<keyword evidence="11" id="KW-0547">Nucleotide-binding</keyword>
<dbReference type="InterPro" id="IPR011712">
    <property type="entry name" value="Sig_transdc_His_kin_sub3_dim/P"/>
</dbReference>
<keyword evidence="23" id="KW-1185">Reference proteome</keyword>
<dbReference type="Gene3D" id="1.20.5.1930">
    <property type="match status" value="1"/>
</dbReference>
<keyword evidence="6" id="KW-0004">4Fe-4S</keyword>
<dbReference type="Pfam" id="PF02518">
    <property type="entry name" value="HATPase_c"/>
    <property type="match status" value="1"/>
</dbReference>
<reference evidence="22 23" key="1">
    <citation type="submission" date="2019-01" db="EMBL/GenBank/DDBJ databases">
        <title>Novel species of Nocardioides.</title>
        <authorList>
            <person name="Liu Q."/>
            <person name="Xin Y.-H."/>
        </authorList>
    </citation>
    <scope>NUCLEOTIDE SEQUENCE [LARGE SCALE GENOMIC DNA]</scope>
    <source>
        <strain evidence="22 23">CGMCC 4.6882</strain>
    </source>
</reference>